<reference evidence="3 4" key="1">
    <citation type="submission" date="2015-04" db="EMBL/GenBank/DDBJ databases">
        <authorList>
            <person name="Heijne W.H."/>
            <person name="Fedorova N.D."/>
            <person name="Nierman W.C."/>
            <person name="Vollebregt A.W."/>
            <person name="Zhao Z."/>
            <person name="Wu L."/>
            <person name="Kumar M."/>
            <person name="Stam H."/>
            <person name="van den Berg M.A."/>
            <person name="Pel H.J."/>
        </authorList>
    </citation>
    <scope>NUCLEOTIDE SEQUENCE [LARGE SCALE GENOMIC DNA]</scope>
    <source>
        <strain evidence="3 4">CBS 393.64</strain>
    </source>
</reference>
<dbReference type="GeneID" id="25319331"/>
<comment type="caution">
    <text evidence="3">The sequence shown here is derived from an EMBL/GenBank/DDBJ whole genome shotgun (WGS) entry which is preliminary data.</text>
</comment>
<dbReference type="PROSITE" id="PS00973">
    <property type="entry name" value="USP_2"/>
    <property type="match status" value="1"/>
</dbReference>
<dbReference type="InterPro" id="IPR001394">
    <property type="entry name" value="Peptidase_C19_UCH"/>
</dbReference>
<dbReference type="InterPro" id="IPR038765">
    <property type="entry name" value="Papain-like_cys_pep_sf"/>
</dbReference>
<dbReference type="OrthoDB" id="420187at2759"/>
<dbReference type="SUPFAM" id="SSF54001">
    <property type="entry name" value="Cysteine proteinases"/>
    <property type="match status" value="1"/>
</dbReference>
<dbReference type="PROSITE" id="PS50235">
    <property type="entry name" value="USP_3"/>
    <property type="match status" value="1"/>
</dbReference>
<protein>
    <submittedName>
        <fullName evidence="3">Ubiquitin thiolesterase</fullName>
    </submittedName>
</protein>
<name>A0A0F4YMB6_RASE3</name>
<proteinExistence type="predicted"/>
<feature type="domain" description="USP" evidence="2">
    <location>
        <begin position="1669"/>
        <end position="1995"/>
    </location>
</feature>
<dbReference type="GO" id="GO:0005829">
    <property type="term" value="C:cytosol"/>
    <property type="evidence" value="ECO:0007669"/>
    <property type="project" value="TreeGrafter"/>
</dbReference>
<feature type="compositionally biased region" description="Low complexity" evidence="1">
    <location>
        <begin position="68"/>
        <end position="85"/>
    </location>
</feature>
<dbReference type="CDD" id="cd02659">
    <property type="entry name" value="peptidase_C19C"/>
    <property type="match status" value="1"/>
</dbReference>
<evidence type="ECO:0000256" key="1">
    <source>
        <dbReference type="SAM" id="MobiDB-lite"/>
    </source>
</evidence>
<accession>A0A0F4YMB6</accession>
<dbReference type="Gene3D" id="3.90.70.10">
    <property type="entry name" value="Cysteine proteinases"/>
    <property type="match status" value="1"/>
</dbReference>
<dbReference type="RefSeq" id="XP_013325613.1">
    <property type="nucleotide sequence ID" value="XM_013470159.1"/>
</dbReference>
<organism evidence="3 4">
    <name type="scientific">Rasamsonia emersonii (strain ATCC 16479 / CBS 393.64 / IMI 116815)</name>
    <dbReference type="NCBI Taxonomy" id="1408163"/>
    <lineage>
        <taxon>Eukaryota</taxon>
        <taxon>Fungi</taxon>
        <taxon>Dikarya</taxon>
        <taxon>Ascomycota</taxon>
        <taxon>Pezizomycotina</taxon>
        <taxon>Eurotiomycetes</taxon>
        <taxon>Eurotiomycetidae</taxon>
        <taxon>Eurotiales</taxon>
        <taxon>Trichocomaceae</taxon>
        <taxon>Rasamsonia</taxon>
    </lineage>
</organism>
<evidence type="ECO:0000313" key="4">
    <source>
        <dbReference type="Proteomes" id="UP000053958"/>
    </source>
</evidence>
<feature type="region of interest" description="Disordered" evidence="1">
    <location>
        <begin position="65"/>
        <end position="201"/>
    </location>
</feature>
<dbReference type="Pfam" id="PF12030">
    <property type="entry name" value="DUF3517"/>
    <property type="match status" value="1"/>
</dbReference>
<evidence type="ECO:0000259" key="2">
    <source>
        <dbReference type="PROSITE" id="PS50235"/>
    </source>
</evidence>
<evidence type="ECO:0000313" key="3">
    <source>
        <dbReference type="EMBL" id="KKA19001.1"/>
    </source>
</evidence>
<dbReference type="PANTHER" id="PTHR24006">
    <property type="entry name" value="UBIQUITIN CARBOXYL-TERMINAL HYDROLASE"/>
    <property type="match status" value="1"/>
</dbReference>
<feature type="region of interest" description="Disordered" evidence="1">
    <location>
        <begin position="2560"/>
        <end position="2591"/>
    </location>
</feature>
<dbReference type="PANTHER" id="PTHR24006:SF827">
    <property type="entry name" value="UBIQUITIN CARBOXYL-TERMINAL HYDROLASE 34"/>
    <property type="match status" value="1"/>
</dbReference>
<dbReference type="InterPro" id="IPR018200">
    <property type="entry name" value="USP_CS"/>
</dbReference>
<keyword evidence="4" id="KW-1185">Reference proteome</keyword>
<feature type="region of interest" description="Disordered" evidence="1">
    <location>
        <begin position="1"/>
        <end position="21"/>
    </location>
</feature>
<dbReference type="InterPro" id="IPR021905">
    <property type="entry name" value="DUF3517"/>
</dbReference>
<dbReference type="EMBL" id="LASV01000395">
    <property type="protein sequence ID" value="KKA19001.1"/>
    <property type="molecule type" value="Genomic_DNA"/>
</dbReference>
<feature type="compositionally biased region" description="Acidic residues" evidence="1">
    <location>
        <begin position="2560"/>
        <end position="2575"/>
    </location>
</feature>
<feature type="compositionally biased region" description="Polar residues" evidence="1">
    <location>
        <begin position="180"/>
        <end position="200"/>
    </location>
</feature>
<dbReference type="STRING" id="1408163.A0A0F4YMB6"/>
<gene>
    <name evidence="3" type="ORF">T310_7055</name>
</gene>
<dbReference type="GO" id="GO:0005634">
    <property type="term" value="C:nucleus"/>
    <property type="evidence" value="ECO:0007669"/>
    <property type="project" value="TreeGrafter"/>
</dbReference>
<dbReference type="Pfam" id="PF00443">
    <property type="entry name" value="UCH"/>
    <property type="match status" value="1"/>
</dbReference>
<dbReference type="FunFam" id="3.90.70.10:FF:000136">
    <property type="entry name" value="Ubiquitin C-terminal hydrolase, putative"/>
    <property type="match status" value="1"/>
</dbReference>
<dbReference type="InterPro" id="IPR050164">
    <property type="entry name" value="Peptidase_C19"/>
</dbReference>
<dbReference type="GO" id="GO:0004843">
    <property type="term" value="F:cysteine-type deubiquitinase activity"/>
    <property type="evidence" value="ECO:0007669"/>
    <property type="project" value="InterPro"/>
</dbReference>
<dbReference type="InterPro" id="IPR028889">
    <property type="entry name" value="USP"/>
</dbReference>
<feature type="compositionally biased region" description="Acidic residues" evidence="1">
    <location>
        <begin position="165"/>
        <end position="174"/>
    </location>
</feature>
<sequence>VPAGRHSLSDSRTLHSSAANFANPSKPAASLLCTVRQPQLSFVPWSPRSSPQGLISPLSFFLCTPLDSSSSSTPPGAASPEAAPRSYDEPMEDISQATRKRPRLDSGSASREVMSAEESPARDSASPTANNPDKADEAPASRRPASRVTINVKSPTRRIMTMDGAVDDPEEPPSQEDGVKSNTTPTNSGHPENTAMTGAQSSAAISISSSPVRSPEIEVAEVEDMDQDPNTSNWRPLGEALRDQTAAEEVVQLHEQMSLTDSFPKFRGNLDLRESVEEIVNMIEKGHPHDVTVFLAVKSWFDICANNLGQITYETFVDDREFWEELPTIVEGLLRRVINFQPNEGRGTWSCLEEFFIDFAQLALHLLRLDTLALRQLAEETDVQVPEMISRTYLPSLGWILQISNIPFFRTMERVNHIELANLVARINDRIAVSPIDALQHISDFAAWAFSLVSRWPHLAPMLVSALNVAQNMVESGSERRNHGADDYLVDSPVLARIIKNGYTLFRAVDEKYQMHISKKSPWVTSDISESLLRNIGIVYQAFCFLDPSFVRRVARDVSVELPEDTKPDECVQIIHFGWRFGVLKRHIMEGRMELRVFGMETMQSDLVGIWRQHIQGNPEGIDYPIIQYLVKFLRDNRIVEYIVGVDSHPQLISRSGNIVGFLVVTSTYTDADTDTIWKAVIESQDQRTVGEVLSMLTRTFIMHPASSTALLYLCSKLLELPLSRFDSRMIEFCEQLLLNVREKHGERSRHEPLDVLHVDSIPLRLCVRLIRESAACDEFTVEHKTALQKFASVQLSSFLSLGMSEEDKLDVYERCIQDIAEMNQFASGSIQALNALLPAHDSHEIRKLTSDFDLTRLVIMEFCHAWETNQSDFTDPFSQNALLSRIELLNRIIDKVPETITPDLSDTLWTRVFMTGNVDQARAPLWDMLCRVTGQCGTPNPFIERCLHEYLPSLSPENYSPEILAFAEQAVSYEIRFNPPPIPGENEIISLPGMDRIWHLILTAPAGTIESKATSFAIEMYLDHTLIRRAPPSAAEATHISLVDRCVEQIRSAASKLKVFKDSSTSGEDEPMVPVADEHEIRAEELRFSRSLLFLHQLLQGLRTRPQYSPPQGQAPDLPERVGKGDPIEIPYQCFNGGAQSKVRTLKIGDLCTASELVDRLVHLTGFSKFSTIYGGQKINLLENPDATLRELKFRAGLLIIRKISDGPEVSSTGRRQSLTLVDSEVLKHFDDLYDLLSLEDKFAKEIYDFLSVFPPQERVRNLVRAETNTEQEMFPMEKPYKLLYSVKALSTCLREESLESEPNQAFISHSIRTLVAALTRPEMAESLTENPMKLVFACHLIECLLSALPVRSGDSLAALPNPESLIRQLLNFIESARNLTTSQLSEASIQKLICQSFAVLIEASMHDHGFWDVSKQHAQFDRLIFTLLLEEERQSIRKEIADNIVVVCGPSKSRKKSTRAGRDDAEGVQQSENPTSVDILAMLWEAFVHNFPLTVKYAEQSQEFFDVALTVFRSVAERSPRDVVFAEYLTSWSKIMLSHKTEEFVGREPVDHVILGFARLLRLCLEIADQTDTRINASELIESLFNNYLFPDLSAPSETEVITPKVPIMHEETREELYRILGLLCKYVENYAKVIELVSDLIPQDYTYSPNWTFERSKTIRSPEGYAGLKNLSNTCYLNSLFSQLFMNVGFREFMLQVPVTDPDSSQKLLAETKKIFGNMQETWSKFVDPQGAVDSIRTYDNEPIDVTIQMDVDEFYNLLFDRWEAQIVDPEDKKRFRSFYGGQLVQQIKSKECSHISERLEPFSAIQCDIKGKASLEDSLQAYVEGEIMQGDNKYSCTPCGRHVDAVKRACLKELPDNLIFHLKRFDFDMVTMMRSKINDEFQFPERIDMTPYKVEYLSNPNNPVEPDIFELVGVLVHSGTAESGHYYSYIRERPVAGSKRSWVEFNDADVSAFDPSKIAEQCFGGMSESIHGSSTRFGKVWNAYMLFYQRVSSMESAKAIYKPSPKNTPVRVPLPVSLGNHIAMDNELFIRTYCLLDPYHASFVRYLLSRSRDFVLSGAPGAAKLEKSAIFIALDTLDQLISRTRELSELDRVVAELIRTITDTPKGAIEVIQWITERPTGMRNLILKTPHGAVRSNSARIFLTALARLQDLQEDPNLSAVEQHEWQTRYSDAFRTVVATLKDLWSILHTASRSWDDYFDFLCMLTSFRTSQTRVLLDHGFLLKCLEMVWLDREDSKKLKRQYAAYYRLIERGRKFSHRKLLDFLVSLLRFIDLTLPPTPDGEPRTVHEGRYSLTELENSFIRPLGRSKELIVLKKILQQHSNPPACRNLMGLFLDSEPEAGLLDPICKVLEDGLRVAPAALCAPFLEATLVFCRRSPDEDQIVGLIDYVAKGVESINNSGGKEHLAFFTNLLSIRNERIGKDEAWFLSHVVERIPDWAPTLLIYVDKTVRNLTFDFLRQILFNKEHEEMTDDCRMFYTKVAKDLTQASLDRLRKTYLVTPGQNIEAKVVETINLVITHCLETYYDEHDEEDADFLQQAAAISSAIEELCVELPEELASESDFPSPEDWEDNSMMASDSELGLAGTP</sequence>
<feature type="non-terminal residue" evidence="3">
    <location>
        <position position="1"/>
    </location>
</feature>
<dbReference type="Proteomes" id="UP000053958">
    <property type="component" value="Unassembled WGS sequence"/>
</dbReference>
<dbReference type="GO" id="GO:0016579">
    <property type="term" value="P:protein deubiquitination"/>
    <property type="evidence" value="ECO:0007669"/>
    <property type="project" value="InterPro"/>
</dbReference>